<evidence type="ECO:0000256" key="3">
    <source>
        <dbReference type="SAM" id="MobiDB-lite"/>
    </source>
</evidence>
<keyword evidence="7" id="KW-1185">Reference proteome</keyword>
<dbReference type="GO" id="GO:0005576">
    <property type="term" value="C:extracellular region"/>
    <property type="evidence" value="ECO:0007669"/>
    <property type="project" value="InterPro"/>
</dbReference>
<dbReference type="PANTHER" id="PTHR31988">
    <property type="entry name" value="ESTERASE, PUTATIVE (DUF303)-RELATED"/>
    <property type="match status" value="1"/>
</dbReference>
<dbReference type="STRING" id="1754190.A0A1Y2BPW9"/>
<dbReference type="PROSITE" id="PS00562">
    <property type="entry name" value="CBM1_1"/>
    <property type="match status" value="1"/>
</dbReference>
<dbReference type="InterPro" id="IPR000254">
    <property type="entry name" value="CBD"/>
</dbReference>
<feature type="region of interest" description="Disordered" evidence="3">
    <location>
        <begin position="268"/>
        <end position="432"/>
    </location>
</feature>
<dbReference type="Gene3D" id="3.40.50.1110">
    <property type="entry name" value="SGNH hydrolase"/>
    <property type="match status" value="1"/>
</dbReference>
<feature type="chain" id="PRO_5013390799" description="CBM1 domain-containing protein" evidence="4">
    <location>
        <begin position="24"/>
        <end position="479"/>
    </location>
</feature>
<dbReference type="Pfam" id="PF03629">
    <property type="entry name" value="SASA"/>
    <property type="match status" value="1"/>
</dbReference>
<feature type="signal peptide" evidence="4">
    <location>
        <begin position="1"/>
        <end position="23"/>
    </location>
</feature>
<dbReference type="PANTHER" id="PTHR31988:SF19">
    <property type="entry name" value="9-O-ACETYL-N-ACETYLNEURAMINIC ACID DEACETYLASE-RELATED"/>
    <property type="match status" value="1"/>
</dbReference>
<dbReference type="AlphaFoldDB" id="A0A1Y2BPW9"/>
<feature type="compositionally biased region" description="Pro residues" evidence="3">
    <location>
        <begin position="350"/>
        <end position="370"/>
    </location>
</feature>
<evidence type="ECO:0000256" key="4">
    <source>
        <dbReference type="SAM" id="SignalP"/>
    </source>
</evidence>
<keyword evidence="1 4" id="KW-0732">Signal</keyword>
<keyword evidence="2" id="KW-0378">Hydrolase</keyword>
<accession>A0A1Y2BPW9</accession>
<dbReference type="InterPro" id="IPR036514">
    <property type="entry name" value="SGNH_hydro_sf"/>
</dbReference>
<dbReference type="SUPFAM" id="SSF52266">
    <property type="entry name" value="SGNH hydrolase"/>
    <property type="match status" value="1"/>
</dbReference>
<dbReference type="EMBL" id="MCOG01000146">
    <property type="protein sequence ID" value="ORY36784.1"/>
    <property type="molecule type" value="Genomic_DNA"/>
</dbReference>
<evidence type="ECO:0000313" key="7">
    <source>
        <dbReference type="Proteomes" id="UP000193920"/>
    </source>
</evidence>
<dbReference type="InterPro" id="IPR052940">
    <property type="entry name" value="Carb_Esterase_6"/>
</dbReference>
<comment type="caution">
    <text evidence="6">The sequence shown here is derived from an EMBL/GenBank/DDBJ whole genome shotgun (WGS) entry which is preliminary data.</text>
</comment>
<dbReference type="Pfam" id="PF00734">
    <property type="entry name" value="CBM_1"/>
    <property type="match status" value="1"/>
</dbReference>
<dbReference type="PROSITE" id="PS51164">
    <property type="entry name" value="CBM1_2"/>
    <property type="match status" value="1"/>
</dbReference>
<feature type="compositionally biased region" description="Low complexity" evidence="3">
    <location>
        <begin position="374"/>
        <end position="432"/>
    </location>
</feature>
<dbReference type="SMART" id="SM00236">
    <property type="entry name" value="fCBD"/>
    <property type="match status" value="1"/>
</dbReference>
<dbReference type="SUPFAM" id="SSF57180">
    <property type="entry name" value="Cellulose-binding domain"/>
    <property type="match status" value="1"/>
</dbReference>
<reference evidence="6 7" key="1">
    <citation type="submission" date="2016-08" db="EMBL/GenBank/DDBJ databases">
        <title>A Parts List for Fungal Cellulosomes Revealed by Comparative Genomics.</title>
        <authorList>
            <consortium name="DOE Joint Genome Institute"/>
            <person name="Haitjema C.H."/>
            <person name="Gilmore S.P."/>
            <person name="Henske J.K."/>
            <person name="Solomon K.V."/>
            <person name="De Groot R."/>
            <person name="Kuo A."/>
            <person name="Mondo S.J."/>
            <person name="Salamov A.A."/>
            <person name="Labutti K."/>
            <person name="Zhao Z."/>
            <person name="Chiniquy J."/>
            <person name="Barry K."/>
            <person name="Brewer H.M."/>
            <person name="Purvine S.O."/>
            <person name="Wright A.T."/>
            <person name="Boxma B."/>
            <person name="Van Alen T."/>
            <person name="Hackstein J.H."/>
            <person name="Baker S.E."/>
            <person name="Grigoriev I.V."/>
            <person name="O'Malley M.A."/>
        </authorList>
    </citation>
    <scope>NUCLEOTIDE SEQUENCE [LARGE SCALE GENOMIC DNA]</scope>
    <source>
        <strain evidence="6 7">G1</strain>
    </source>
</reference>
<evidence type="ECO:0000256" key="2">
    <source>
        <dbReference type="ARBA" id="ARBA00022801"/>
    </source>
</evidence>
<dbReference type="GO" id="GO:0016787">
    <property type="term" value="F:hydrolase activity"/>
    <property type="evidence" value="ECO:0007669"/>
    <property type="project" value="UniProtKB-KW"/>
</dbReference>
<sequence>MRRNISILTILATTFSVVSKTFAAPDPNFHIYLAFGQSNMEGAGPIEGQDKTVDKRFQMLATVSGCNGRTTGQWYDATPPLANCNGKLGPVDYFGRTLVKKLPEQIKVGAVVVAVAGCDIQLFEKDNYKSYKMESWMQNTVNAYGGNPYGRLVEMGKKAKEVGVIKGILLHQGETNTGQQNWPNRVKGIYQNLLTDLGLNANDVPLLAGEVVSSAQGGSCGSMNSIIQSLGQQGDGLHFTSASYRTFGERYAEEMLKILGNVSVAPAGNQAPAGQEPAGQAPANNAPVDNAPAGQAPAGQAPANNPPFGQAPAGQAPGNNPPFGQAPAGQAPGNNPPFGQAPANNEQPAQNPPAQNPPAQDPPAQNPPAGNPWGGNNQWNQWGGNNGGNNNQWNPWGGNNGGNNNQWNPWGGNNGGNNNQWNPWGGAPQGAVSNAAAGNSGGNCAGLWGQCGGNGFNGATCCSEGTCKPVNEYFHQCQL</sequence>
<dbReference type="GO" id="GO:0030248">
    <property type="term" value="F:cellulose binding"/>
    <property type="evidence" value="ECO:0007669"/>
    <property type="project" value="InterPro"/>
</dbReference>
<dbReference type="Proteomes" id="UP000193920">
    <property type="component" value="Unassembled WGS sequence"/>
</dbReference>
<dbReference type="GO" id="GO:0005975">
    <property type="term" value="P:carbohydrate metabolic process"/>
    <property type="evidence" value="ECO:0007669"/>
    <property type="project" value="InterPro"/>
</dbReference>
<proteinExistence type="predicted"/>
<protein>
    <recommendedName>
        <fullName evidence="5">CBM1 domain-containing protein</fullName>
    </recommendedName>
</protein>
<evidence type="ECO:0000313" key="6">
    <source>
        <dbReference type="EMBL" id="ORY36784.1"/>
    </source>
</evidence>
<dbReference type="OrthoDB" id="444269at2759"/>
<feature type="compositionally biased region" description="Low complexity" evidence="3">
    <location>
        <begin position="268"/>
        <end position="349"/>
    </location>
</feature>
<evidence type="ECO:0000256" key="1">
    <source>
        <dbReference type="ARBA" id="ARBA00022729"/>
    </source>
</evidence>
<evidence type="ECO:0000259" key="5">
    <source>
        <dbReference type="PROSITE" id="PS51164"/>
    </source>
</evidence>
<name>A0A1Y2BPW9_9FUNG</name>
<dbReference type="InterPro" id="IPR005181">
    <property type="entry name" value="SASA"/>
</dbReference>
<gene>
    <name evidence="6" type="ORF">LY90DRAFT_704771</name>
</gene>
<dbReference type="InterPro" id="IPR035971">
    <property type="entry name" value="CBD_sf"/>
</dbReference>
<feature type="domain" description="CBM1" evidence="5">
    <location>
        <begin position="443"/>
        <end position="478"/>
    </location>
</feature>
<organism evidence="6 7">
    <name type="scientific">Neocallimastix californiae</name>
    <dbReference type="NCBI Taxonomy" id="1754190"/>
    <lineage>
        <taxon>Eukaryota</taxon>
        <taxon>Fungi</taxon>
        <taxon>Fungi incertae sedis</taxon>
        <taxon>Chytridiomycota</taxon>
        <taxon>Chytridiomycota incertae sedis</taxon>
        <taxon>Neocallimastigomycetes</taxon>
        <taxon>Neocallimastigales</taxon>
        <taxon>Neocallimastigaceae</taxon>
        <taxon>Neocallimastix</taxon>
    </lineage>
</organism>